<keyword evidence="3" id="KW-1185">Reference proteome</keyword>
<sequence>MPVDPAQSKQDAAAASVPVGVGAIVGGGIAADIGDVDLPTPSAGAAHDTAPGPAAPSIGKTGATGTDPVPTPFVGKPPSSGPPPILKDPYLVGPQPTAPPPPTSVDVPEPEGPVPVVGDPYVDTLNPEEAEVKPGAATTIGLTPEDEAQMYI</sequence>
<protein>
    <submittedName>
        <fullName evidence="2">Uncharacterized protein</fullName>
    </submittedName>
</protein>
<name>A0AAW1PT47_9CHLO</name>
<dbReference type="EMBL" id="JALJOR010000008">
    <property type="protein sequence ID" value="KAK9812799.1"/>
    <property type="molecule type" value="Genomic_DNA"/>
</dbReference>
<accession>A0AAW1PT47</accession>
<gene>
    <name evidence="2" type="ORF">WJX72_004045</name>
</gene>
<feature type="region of interest" description="Disordered" evidence="1">
    <location>
        <begin position="32"/>
        <end position="122"/>
    </location>
</feature>
<comment type="caution">
    <text evidence="2">The sequence shown here is derived from an EMBL/GenBank/DDBJ whole genome shotgun (WGS) entry which is preliminary data.</text>
</comment>
<evidence type="ECO:0000256" key="1">
    <source>
        <dbReference type="SAM" id="MobiDB-lite"/>
    </source>
</evidence>
<dbReference type="Proteomes" id="UP001489004">
    <property type="component" value="Unassembled WGS sequence"/>
</dbReference>
<evidence type="ECO:0000313" key="2">
    <source>
        <dbReference type="EMBL" id="KAK9812799.1"/>
    </source>
</evidence>
<evidence type="ECO:0000313" key="3">
    <source>
        <dbReference type="Proteomes" id="UP001489004"/>
    </source>
</evidence>
<organism evidence="2 3">
    <name type="scientific">[Myrmecia] bisecta</name>
    <dbReference type="NCBI Taxonomy" id="41462"/>
    <lineage>
        <taxon>Eukaryota</taxon>
        <taxon>Viridiplantae</taxon>
        <taxon>Chlorophyta</taxon>
        <taxon>core chlorophytes</taxon>
        <taxon>Trebouxiophyceae</taxon>
        <taxon>Trebouxiales</taxon>
        <taxon>Trebouxiaceae</taxon>
        <taxon>Myrmecia</taxon>
    </lineage>
</organism>
<reference evidence="2 3" key="1">
    <citation type="journal article" date="2024" name="Nat. Commun.">
        <title>Phylogenomics reveals the evolutionary origins of lichenization in chlorophyte algae.</title>
        <authorList>
            <person name="Puginier C."/>
            <person name="Libourel C."/>
            <person name="Otte J."/>
            <person name="Skaloud P."/>
            <person name="Haon M."/>
            <person name="Grisel S."/>
            <person name="Petersen M."/>
            <person name="Berrin J.G."/>
            <person name="Delaux P.M."/>
            <person name="Dal Grande F."/>
            <person name="Keller J."/>
        </authorList>
    </citation>
    <scope>NUCLEOTIDE SEQUENCE [LARGE SCALE GENOMIC DNA]</scope>
    <source>
        <strain evidence="2 3">SAG 2043</strain>
    </source>
</reference>
<proteinExistence type="predicted"/>
<dbReference type="AlphaFoldDB" id="A0AAW1PT47"/>